<comment type="similarity">
    <text evidence="1">Belongs to the ABC transporter superfamily.</text>
</comment>
<dbReference type="Pfam" id="PF00005">
    <property type="entry name" value="ABC_tran"/>
    <property type="match status" value="1"/>
</dbReference>
<evidence type="ECO:0000256" key="4">
    <source>
        <dbReference type="ARBA" id="ARBA00022840"/>
    </source>
</evidence>
<dbReference type="InterPro" id="IPR027417">
    <property type="entry name" value="P-loop_NTPase"/>
</dbReference>
<keyword evidence="4 6" id="KW-0067">ATP-binding</keyword>
<dbReference type="PANTHER" id="PTHR42734:SF17">
    <property type="entry name" value="METAL TRANSPORT SYSTEM ATP-BINDING PROTEIN TM_0124-RELATED"/>
    <property type="match status" value="1"/>
</dbReference>
<gene>
    <name evidence="6" type="ORF">ENR64_15260</name>
</gene>
<sequence length="273" mass="30658">MGTSDIAERPSEVISIRNLWAGYDHEPVLEAINLSVEELDFIGLIGPNGSGKTTFFKVLLGLLKPMHGEVRILGMSVQKGRRYIGYVPQSVEFDHAFPISVWEVVLLGRLGKRRLFQPYTAKDQTIVANALRDVDMLHLRDRAISELSGGQRKRVYIARALATKPRILLLDEPLAGIDPQAGSHIYELLKQLNRHLTILLISHDIGAIAACVKTVGCLNRRLFYHGEKQITPEMLNTVYNCPVDLIAHGIPHRVFSSHFIEEIKQARERGGRE</sequence>
<dbReference type="FunFam" id="3.40.50.300:FF:000134">
    <property type="entry name" value="Iron-enterobactin ABC transporter ATP-binding protein"/>
    <property type="match status" value="1"/>
</dbReference>
<accession>A0A7C3KH24</accession>
<organism evidence="6">
    <name type="scientific">Oscillatoriales cyanobacterium SpSt-418</name>
    <dbReference type="NCBI Taxonomy" id="2282169"/>
    <lineage>
        <taxon>Bacteria</taxon>
        <taxon>Bacillati</taxon>
        <taxon>Cyanobacteriota</taxon>
        <taxon>Cyanophyceae</taxon>
        <taxon>Oscillatoriophycideae</taxon>
        <taxon>Oscillatoriales</taxon>
    </lineage>
</organism>
<protein>
    <submittedName>
        <fullName evidence="6">Metal ABC transporter ATP-binding protein</fullName>
    </submittedName>
</protein>
<proteinExistence type="inferred from homology"/>
<dbReference type="Gene3D" id="3.40.50.300">
    <property type="entry name" value="P-loop containing nucleotide triphosphate hydrolases"/>
    <property type="match status" value="1"/>
</dbReference>
<evidence type="ECO:0000259" key="5">
    <source>
        <dbReference type="PROSITE" id="PS50893"/>
    </source>
</evidence>
<keyword evidence="2" id="KW-0813">Transport</keyword>
<dbReference type="GO" id="GO:0016887">
    <property type="term" value="F:ATP hydrolysis activity"/>
    <property type="evidence" value="ECO:0007669"/>
    <property type="project" value="InterPro"/>
</dbReference>
<dbReference type="PANTHER" id="PTHR42734">
    <property type="entry name" value="METAL TRANSPORT SYSTEM ATP-BINDING PROTEIN TM_0124-RELATED"/>
    <property type="match status" value="1"/>
</dbReference>
<dbReference type="InterPro" id="IPR003439">
    <property type="entry name" value="ABC_transporter-like_ATP-bd"/>
</dbReference>
<dbReference type="PROSITE" id="PS50893">
    <property type="entry name" value="ABC_TRANSPORTER_2"/>
    <property type="match status" value="1"/>
</dbReference>
<dbReference type="EMBL" id="DSRU01000224">
    <property type="protein sequence ID" value="HFM99082.1"/>
    <property type="molecule type" value="Genomic_DNA"/>
</dbReference>
<evidence type="ECO:0000256" key="3">
    <source>
        <dbReference type="ARBA" id="ARBA00022741"/>
    </source>
</evidence>
<name>A0A7C3KH24_9CYAN</name>
<dbReference type="CDD" id="cd03235">
    <property type="entry name" value="ABC_Metallic_Cations"/>
    <property type="match status" value="1"/>
</dbReference>
<evidence type="ECO:0000256" key="2">
    <source>
        <dbReference type="ARBA" id="ARBA00022448"/>
    </source>
</evidence>
<reference evidence="6" key="1">
    <citation type="journal article" date="2020" name="mSystems">
        <title>Genome- and Community-Level Interaction Insights into Carbon Utilization and Element Cycling Functions of Hydrothermarchaeota in Hydrothermal Sediment.</title>
        <authorList>
            <person name="Zhou Z."/>
            <person name="Liu Y."/>
            <person name="Xu W."/>
            <person name="Pan J."/>
            <person name="Luo Z.H."/>
            <person name="Li M."/>
        </authorList>
    </citation>
    <scope>NUCLEOTIDE SEQUENCE [LARGE SCALE GENOMIC DNA]</scope>
    <source>
        <strain evidence="6">SpSt-418</strain>
    </source>
</reference>
<dbReference type="SMART" id="SM00382">
    <property type="entry name" value="AAA"/>
    <property type="match status" value="1"/>
</dbReference>
<comment type="caution">
    <text evidence="6">The sequence shown here is derived from an EMBL/GenBank/DDBJ whole genome shotgun (WGS) entry which is preliminary data.</text>
</comment>
<dbReference type="SUPFAM" id="SSF52540">
    <property type="entry name" value="P-loop containing nucleoside triphosphate hydrolases"/>
    <property type="match status" value="1"/>
</dbReference>
<dbReference type="InterPro" id="IPR003593">
    <property type="entry name" value="AAA+_ATPase"/>
</dbReference>
<keyword evidence="3" id="KW-0547">Nucleotide-binding</keyword>
<dbReference type="AlphaFoldDB" id="A0A7C3KH24"/>
<feature type="domain" description="ABC transporter" evidence="5">
    <location>
        <begin position="14"/>
        <end position="251"/>
    </location>
</feature>
<dbReference type="GO" id="GO:0005524">
    <property type="term" value="F:ATP binding"/>
    <property type="evidence" value="ECO:0007669"/>
    <property type="project" value="UniProtKB-KW"/>
</dbReference>
<dbReference type="InterPro" id="IPR050153">
    <property type="entry name" value="Metal_Ion_Import_ABC"/>
</dbReference>
<evidence type="ECO:0000256" key="1">
    <source>
        <dbReference type="ARBA" id="ARBA00005417"/>
    </source>
</evidence>
<evidence type="ECO:0000313" key="6">
    <source>
        <dbReference type="EMBL" id="HFM99082.1"/>
    </source>
</evidence>